<dbReference type="CDD" id="cd06454">
    <property type="entry name" value="KBL_like"/>
    <property type="match status" value="1"/>
</dbReference>
<comment type="pathway">
    <text evidence="6">Porphyrin-containing compound metabolism; protoporphyrin-IX biosynthesis; 5-aminolevulinate from glycine: step 1/1.</text>
</comment>
<evidence type="ECO:0000313" key="9">
    <source>
        <dbReference type="Proteomes" id="UP000678393"/>
    </source>
</evidence>
<dbReference type="GO" id="GO:0030170">
    <property type="term" value="F:pyridoxal phosphate binding"/>
    <property type="evidence" value="ECO:0007669"/>
    <property type="project" value="UniProtKB-UniRule"/>
</dbReference>
<dbReference type="InterPro" id="IPR010961">
    <property type="entry name" value="4pyrrol_synth_NH2levulA_synth"/>
</dbReference>
<dbReference type="EC" id="2.3.1.37" evidence="6"/>
<dbReference type="InterPro" id="IPR015424">
    <property type="entry name" value="PyrdxlP-dep_Trfase"/>
</dbReference>
<sequence>MRDEHTYRVFKKVMRDATAFPYAYEHSTGKAKDITVWCSNDYLGMSWHPKVRQAVREALDKYGAGAGGTRNISGNSPLHEALESELAKLHQKEAGLIFSSCYVANDTTLFTLAKQLPGLHFFSDAGNHASMIQGIRNSMAPRHIFRHNDPEHLEELLQQVDPALPKIVAFETVHSMDGSICPTVEMCDVAHKYGALTFVDEVHAVGLYGHHGAGVGEQDNCLDKMDIISGTLGKAFGNMGGYIVGSAKLVDTVRSFGAGFIFTTSLPPTVLCGSLASIEVLAGEEGRQLRARQQHNVSYLREMLVSAGLPALHSPSHIIPIMVGDAAACTELSNSLMTRYGIYVQSINYPTVAKGSERLRVAPTPHHTKPMMDQFVDNLTQLWKESGLGLYSQVCPDTCESCNRDLSISTMFKSQPICLRSNCTYASLQAALA</sequence>
<dbReference type="AlphaFoldDB" id="A0A8S3YNU0"/>
<gene>
    <name evidence="8" type="ORF">CUNI_LOCUS2509</name>
</gene>
<dbReference type="GO" id="GO:0006782">
    <property type="term" value="P:protoporphyrinogen IX biosynthetic process"/>
    <property type="evidence" value="ECO:0007669"/>
    <property type="project" value="UniProtKB-UniRule"/>
</dbReference>
<evidence type="ECO:0000313" key="8">
    <source>
        <dbReference type="EMBL" id="CAG5116951.1"/>
    </source>
</evidence>
<evidence type="ECO:0000256" key="3">
    <source>
        <dbReference type="ARBA" id="ARBA00022679"/>
    </source>
</evidence>
<dbReference type="FunFam" id="3.40.640.10:FF:000006">
    <property type="entry name" value="5-aminolevulinate synthase, mitochondrial"/>
    <property type="match status" value="1"/>
</dbReference>
<reference evidence="8" key="1">
    <citation type="submission" date="2021-04" db="EMBL/GenBank/DDBJ databases">
        <authorList>
            <consortium name="Molecular Ecology Group"/>
        </authorList>
    </citation>
    <scope>NUCLEOTIDE SEQUENCE</scope>
</reference>
<name>A0A8S3YNU0_9EUPU</name>
<evidence type="ECO:0000256" key="2">
    <source>
        <dbReference type="ARBA" id="ARBA00008392"/>
    </source>
</evidence>
<comment type="cofactor">
    <cofactor evidence="1 6">
        <name>pyridoxal 5'-phosphate</name>
        <dbReference type="ChEBI" id="CHEBI:597326"/>
    </cofactor>
</comment>
<proteinExistence type="inferred from homology"/>
<accession>A0A8S3YNU0</accession>
<dbReference type="InterPro" id="IPR050087">
    <property type="entry name" value="AON_synthase_class-II"/>
</dbReference>
<evidence type="ECO:0000256" key="5">
    <source>
        <dbReference type="ARBA" id="ARBA00023315"/>
    </source>
</evidence>
<dbReference type="GO" id="GO:0048821">
    <property type="term" value="P:erythrocyte development"/>
    <property type="evidence" value="ECO:0007669"/>
    <property type="project" value="TreeGrafter"/>
</dbReference>
<comment type="caution">
    <text evidence="8">The sequence shown here is derived from an EMBL/GenBank/DDBJ whole genome shotgun (WGS) entry which is preliminary data.</text>
</comment>
<dbReference type="Proteomes" id="UP000678393">
    <property type="component" value="Unassembled WGS sequence"/>
</dbReference>
<evidence type="ECO:0000256" key="6">
    <source>
        <dbReference type="RuleBase" id="RU910713"/>
    </source>
</evidence>
<dbReference type="SUPFAM" id="SSF53383">
    <property type="entry name" value="PLP-dependent transferases"/>
    <property type="match status" value="1"/>
</dbReference>
<dbReference type="PANTHER" id="PTHR13693:SF102">
    <property type="entry name" value="2-AMINO-3-KETOBUTYRATE COENZYME A LIGASE, MITOCHONDRIAL"/>
    <property type="match status" value="1"/>
</dbReference>
<evidence type="ECO:0000256" key="1">
    <source>
        <dbReference type="ARBA" id="ARBA00001933"/>
    </source>
</evidence>
<organism evidence="8 9">
    <name type="scientific">Candidula unifasciata</name>
    <dbReference type="NCBI Taxonomy" id="100452"/>
    <lineage>
        <taxon>Eukaryota</taxon>
        <taxon>Metazoa</taxon>
        <taxon>Spiralia</taxon>
        <taxon>Lophotrochozoa</taxon>
        <taxon>Mollusca</taxon>
        <taxon>Gastropoda</taxon>
        <taxon>Heterobranchia</taxon>
        <taxon>Euthyneura</taxon>
        <taxon>Panpulmonata</taxon>
        <taxon>Eupulmonata</taxon>
        <taxon>Stylommatophora</taxon>
        <taxon>Helicina</taxon>
        <taxon>Helicoidea</taxon>
        <taxon>Geomitridae</taxon>
        <taxon>Candidula</taxon>
    </lineage>
</organism>
<dbReference type="Gene3D" id="3.90.1150.10">
    <property type="entry name" value="Aspartate Aminotransferase, domain 1"/>
    <property type="match status" value="1"/>
</dbReference>
<keyword evidence="5 6" id="KW-0012">Acyltransferase</keyword>
<dbReference type="GO" id="GO:0005739">
    <property type="term" value="C:mitochondrion"/>
    <property type="evidence" value="ECO:0007669"/>
    <property type="project" value="TreeGrafter"/>
</dbReference>
<keyword evidence="9" id="KW-1185">Reference proteome</keyword>
<dbReference type="GO" id="GO:0003870">
    <property type="term" value="F:5-aminolevulinate synthase activity"/>
    <property type="evidence" value="ECO:0007669"/>
    <property type="project" value="UniProtKB-EC"/>
</dbReference>
<evidence type="ECO:0000259" key="7">
    <source>
        <dbReference type="Pfam" id="PF00155"/>
    </source>
</evidence>
<dbReference type="InterPro" id="IPR015422">
    <property type="entry name" value="PyrdxlP-dep_Trfase_small"/>
</dbReference>
<keyword evidence="4 6" id="KW-0663">Pyridoxal phosphate</keyword>
<dbReference type="InterPro" id="IPR015421">
    <property type="entry name" value="PyrdxlP-dep_Trfase_major"/>
</dbReference>
<dbReference type="GO" id="GO:0042541">
    <property type="term" value="P:hemoglobin biosynthetic process"/>
    <property type="evidence" value="ECO:0007669"/>
    <property type="project" value="TreeGrafter"/>
</dbReference>
<evidence type="ECO:0000256" key="4">
    <source>
        <dbReference type="ARBA" id="ARBA00022898"/>
    </source>
</evidence>
<protein>
    <recommendedName>
        <fullName evidence="6">5-aminolevulinate synthase</fullName>
        <ecNumber evidence="6">2.3.1.37</ecNumber>
    </recommendedName>
    <alternativeName>
        <fullName evidence="6">5-aminolevulinic acid synthase</fullName>
    </alternativeName>
    <alternativeName>
        <fullName evidence="6">Delta-ALA synthase</fullName>
    </alternativeName>
    <alternativeName>
        <fullName evidence="6">Delta-aminolevulinate synthase</fullName>
    </alternativeName>
</protein>
<keyword evidence="6" id="KW-0350">Heme biosynthesis</keyword>
<dbReference type="NCBIfam" id="TIGR01821">
    <property type="entry name" value="5aminolev_synth"/>
    <property type="match status" value="1"/>
</dbReference>
<feature type="domain" description="Aminotransferase class I/classII large" evidence="7">
    <location>
        <begin position="33"/>
        <end position="378"/>
    </location>
</feature>
<dbReference type="Pfam" id="PF00155">
    <property type="entry name" value="Aminotran_1_2"/>
    <property type="match status" value="1"/>
</dbReference>
<dbReference type="Gene3D" id="3.40.640.10">
    <property type="entry name" value="Type I PLP-dependent aspartate aminotransferase-like (Major domain)"/>
    <property type="match status" value="1"/>
</dbReference>
<comment type="catalytic activity">
    <reaction evidence="6">
        <text>succinyl-CoA + glycine + H(+) = 5-aminolevulinate + CO2 + CoA</text>
        <dbReference type="Rhea" id="RHEA:12921"/>
        <dbReference type="ChEBI" id="CHEBI:15378"/>
        <dbReference type="ChEBI" id="CHEBI:16526"/>
        <dbReference type="ChEBI" id="CHEBI:57287"/>
        <dbReference type="ChEBI" id="CHEBI:57292"/>
        <dbReference type="ChEBI" id="CHEBI:57305"/>
        <dbReference type="ChEBI" id="CHEBI:356416"/>
        <dbReference type="EC" id="2.3.1.37"/>
    </reaction>
</comment>
<keyword evidence="3 6" id="KW-0808">Transferase</keyword>
<dbReference type="PANTHER" id="PTHR13693">
    <property type="entry name" value="CLASS II AMINOTRANSFERASE/8-AMINO-7-OXONONANOATE SYNTHASE"/>
    <property type="match status" value="1"/>
</dbReference>
<comment type="similarity">
    <text evidence="2 6">Belongs to the class-II pyridoxal-phosphate-dependent aminotransferase family.</text>
</comment>
<dbReference type="EMBL" id="CAJHNH020000327">
    <property type="protein sequence ID" value="CAG5116951.1"/>
    <property type="molecule type" value="Genomic_DNA"/>
</dbReference>
<dbReference type="InterPro" id="IPR004839">
    <property type="entry name" value="Aminotransferase_I/II_large"/>
</dbReference>
<dbReference type="OrthoDB" id="10263824at2759"/>